<proteinExistence type="predicted"/>
<keyword evidence="2" id="KW-0472">Membrane</keyword>
<dbReference type="Proteomes" id="UP000242715">
    <property type="component" value="Unassembled WGS sequence"/>
</dbReference>
<name>A0A2Z6LT44_TRISU</name>
<dbReference type="EMBL" id="DF973211">
    <property type="protein sequence ID" value="GAU20339.1"/>
    <property type="molecule type" value="Genomic_DNA"/>
</dbReference>
<evidence type="ECO:0000256" key="2">
    <source>
        <dbReference type="SAM" id="Phobius"/>
    </source>
</evidence>
<feature type="region of interest" description="Disordered" evidence="1">
    <location>
        <begin position="1"/>
        <end position="33"/>
    </location>
</feature>
<reference evidence="4" key="1">
    <citation type="journal article" date="2017" name="Front. Plant Sci.">
        <title>Climate Clever Clovers: New Paradigm to Reduce the Environmental Footprint of Ruminants by Breeding Low Methanogenic Forages Utilizing Haplotype Variation.</title>
        <authorList>
            <person name="Kaur P."/>
            <person name="Appels R."/>
            <person name="Bayer P.E."/>
            <person name="Keeble-Gagnere G."/>
            <person name="Wang J."/>
            <person name="Hirakawa H."/>
            <person name="Shirasawa K."/>
            <person name="Vercoe P."/>
            <person name="Stefanova K."/>
            <person name="Durmic Z."/>
            <person name="Nichols P."/>
            <person name="Revell C."/>
            <person name="Isobe S.N."/>
            <person name="Edwards D."/>
            <person name="Erskine W."/>
        </authorList>
    </citation>
    <scope>NUCLEOTIDE SEQUENCE [LARGE SCALE GENOMIC DNA]</scope>
    <source>
        <strain evidence="4">cv. Daliak</strain>
    </source>
</reference>
<accession>A0A2Z6LT44</accession>
<organism evidence="3 4">
    <name type="scientific">Trifolium subterraneum</name>
    <name type="common">Subterranean clover</name>
    <dbReference type="NCBI Taxonomy" id="3900"/>
    <lineage>
        <taxon>Eukaryota</taxon>
        <taxon>Viridiplantae</taxon>
        <taxon>Streptophyta</taxon>
        <taxon>Embryophyta</taxon>
        <taxon>Tracheophyta</taxon>
        <taxon>Spermatophyta</taxon>
        <taxon>Magnoliopsida</taxon>
        <taxon>eudicotyledons</taxon>
        <taxon>Gunneridae</taxon>
        <taxon>Pentapetalae</taxon>
        <taxon>rosids</taxon>
        <taxon>fabids</taxon>
        <taxon>Fabales</taxon>
        <taxon>Fabaceae</taxon>
        <taxon>Papilionoideae</taxon>
        <taxon>50 kb inversion clade</taxon>
        <taxon>NPAAA clade</taxon>
        <taxon>Hologalegina</taxon>
        <taxon>IRL clade</taxon>
        <taxon>Trifolieae</taxon>
        <taxon>Trifolium</taxon>
    </lineage>
</organism>
<keyword evidence="4" id="KW-1185">Reference proteome</keyword>
<keyword evidence="2" id="KW-1133">Transmembrane helix</keyword>
<evidence type="ECO:0000313" key="4">
    <source>
        <dbReference type="Proteomes" id="UP000242715"/>
    </source>
</evidence>
<sequence>MNSGVLGNARDNNLGMWSRGPSSNGDGILDSGPDYTDDMSDSVRVLPSSFTMLTGVLLSFRVILLTFIQ</sequence>
<evidence type="ECO:0000313" key="3">
    <source>
        <dbReference type="EMBL" id="GAU20339.1"/>
    </source>
</evidence>
<dbReference type="AlphaFoldDB" id="A0A2Z6LT44"/>
<protein>
    <submittedName>
        <fullName evidence="3">Uncharacterized protein</fullName>
    </submittedName>
</protein>
<evidence type="ECO:0000256" key="1">
    <source>
        <dbReference type="SAM" id="MobiDB-lite"/>
    </source>
</evidence>
<feature type="transmembrane region" description="Helical" evidence="2">
    <location>
        <begin position="49"/>
        <end position="68"/>
    </location>
</feature>
<gene>
    <name evidence="3" type="ORF">TSUD_338200</name>
</gene>
<keyword evidence="2" id="KW-0812">Transmembrane</keyword>